<dbReference type="PANTHER" id="PTHR46586">
    <property type="entry name" value="ANKYRIN REPEAT-CONTAINING PROTEIN"/>
    <property type="match status" value="1"/>
</dbReference>
<dbReference type="Gene3D" id="1.25.40.20">
    <property type="entry name" value="Ankyrin repeat-containing domain"/>
    <property type="match status" value="1"/>
</dbReference>
<dbReference type="VEuPathDB" id="FungiDB:PPTG_05844"/>
<accession>W2HZC4</accession>
<dbReference type="InterPro" id="IPR036770">
    <property type="entry name" value="Ankyrin_rpt-contain_sf"/>
</dbReference>
<dbReference type="EMBL" id="KI676212">
    <property type="protein sequence ID" value="ETL26503.1"/>
    <property type="molecule type" value="Genomic_DNA"/>
</dbReference>
<dbReference type="Proteomes" id="UP000053864">
    <property type="component" value="Unassembled WGS sequence"/>
</dbReference>
<protein>
    <submittedName>
        <fullName evidence="1">Uncharacterized protein</fullName>
    </submittedName>
</protein>
<proteinExistence type="predicted"/>
<dbReference type="Pfam" id="PF12796">
    <property type="entry name" value="Ank_2"/>
    <property type="match status" value="1"/>
</dbReference>
<organism evidence="1">
    <name type="scientific">Phytophthora nicotianae</name>
    <name type="common">Potato buckeye rot agent</name>
    <name type="synonym">Phytophthora parasitica</name>
    <dbReference type="NCBI Taxonomy" id="4792"/>
    <lineage>
        <taxon>Eukaryota</taxon>
        <taxon>Sar</taxon>
        <taxon>Stramenopiles</taxon>
        <taxon>Oomycota</taxon>
        <taxon>Peronosporomycetes</taxon>
        <taxon>Peronosporales</taxon>
        <taxon>Peronosporaceae</taxon>
        <taxon>Phytophthora</taxon>
    </lineage>
</organism>
<sequence length="250" mass="27349">LSINKKLQIMMAPPPVVGVSRAMPDSIQGISHVPELISSYLLPHTIDAAVYNGLHRVIQVYGAYRPLTDAAMDGAATRGRLSIVQWLSSGRRRSGCSEAAFTGAASNGHLRVLKWLIQYSPKEYHFTQCLTAAAGAGQLAVVQFQRSQRRIYDKIPPFIAAAANGHVDVLKALGPWPFDIYRAVNAAVANGQVSVVRYFVERRYCYNVARGNAALMTTSKLGHCEMVEILLPKCNLAGARDVLRSPERTD</sequence>
<dbReference type="AlphaFoldDB" id="W2HZC4"/>
<feature type="non-terminal residue" evidence="1">
    <location>
        <position position="1"/>
    </location>
</feature>
<dbReference type="InterPro" id="IPR052050">
    <property type="entry name" value="SecEffector_AnkRepeat"/>
</dbReference>
<dbReference type="InterPro" id="IPR002110">
    <property type="entry name" value="Ankyrin_rpt"/>
</dbReference>
<evidence type="ECO:0000313" key="1">
    <source>
        <dbReference type="EMBL" id="ETL26503.1"/>
    </source>
</evidence>
<reference evidence="1" key="1">
    <citation type="submission" date="2013-11" db="EMBL/GenBank/DDBJ databases">
        <title>The Genome Sequence of Phytophthora parasitica CJ05E6.</title>
        <authorList>
            <consortium name="The Broad Institute Genomics Platform"/>
            <person name="Russ C."/>
            <person name="Tyler B."/>
            <person name="Panabieres F."/>
            <person name="Shan W."/>
            <person name="Tripathy S."/>
            <person name="Grunwald N."/>
            <person name="Machado M."/>
            <person name="Johnson C.S."/>
            <person name="Arredondo F."/>
            <person name="Hong C."/>
            <person name="Coffey M."/>
            <person name="Young S.K."/>
            <person name="Zeng Q."/>
            <person name="Gargeya S."/>
            <person name="Fitzgerald M."/>
            <person name="Abouelleil A."/>
            <person name="Alvarado L."/>
            <person name="Chapman S.B."/>
            <person name="Gainer-Dewar J."/>
            <person name="Goldberg J."/>
            <person name="Griggs A."/>
            <person name="Gujja S."/>
            <person name="Hansen M."/>
            <person name="Howarth C."/>
            <person name="Imamovic A."/>
            <person name="Ireland A."/>
            <person name="Larimer J."/>
            <person name="McCowan C."/>
            <person name="Murphy C."/>
            <person name="Pearson M."/>
            <person name="Poon T.W."/>
            <person name="Priest M."/>
            <person name="Roberts A."/>
            <person name="Saif S."/>
            <person name="Shea T."/>
            <person name="Sykes S."/>
            <person name="Wortman J."/>
            <person name="Nusbaum C."/>
            <person name="Birren B."/>
        </authorList>
    </citation>
    <scope>NUCLEOTIDE SEQUENCE [LARGE SCALE GENOMIC DNA]</scope>
    <source>
        <strain evidence="1">CJ05E6</strain>
    </source>
</reference>
<dbReference type="PANTHER" id="PTHR46586:SF3">
    <property type="entry name" value="ANKYRIN REPEAT-CONTAINING PROTEIN"/>
    <property type="match status" value="1"/>
</dbReference>
<gene>
    <name evidence="1" type="ORF">L916_19838</name>
</gene>
<dbReference type="SUPFAM" id="SSF48403">
    <property type="entry name" value="Ankyrin repeat"/>
    <property type="match status" value="1"/>
</dbReference>
<name>W2HZC4_PHYNI</name>